<dbReference type="InterPro" id="IPR051128">
    <property type="entry name" value="EgtD_Methyltrsf_superfamily"/>
</dbReference>
<dbReference type="RefSeq" id="WP_188440552.1">
    <property type="nucleotide sequence ID" value="NZ_BMGK01000004.1"/>
</dbReference>
<reference evidence="4" key="2">
    <citation type="submission" date="2020-09" db="EMBL/GenBank/DDBJ databases">
        <authorList>
            <person name="Sun Q."/>
            <person name="Zhou Y."/>
        </authorList>
    </citation>
    <scope>NUCLEOTIDE SEQUENCE</scope>
    <source>
        <strain evidence="4">CGMCC 1.12924</strain>
    </source>
</reference>
<accession>A0A8J2Y9Q4</accession>
<dbReference type="PANTHER" id="PTHR43397:SF1">
    <property type="entry name" value="ERGOTHIONEINE BIOSYNTHESIS PROTEIN 1"/>
    <property type="match status" value="1"/>
</dbReference>
<evidence type="ECO:0000259" key="3">
    <source>
        <dbReference type="Pfam" id="PF10017"/>
    </source>
</evidence>
<dbReference type="PIRSF" id="PIRSF018005">
    <property type="entry name" value="UCP018005"/>
    <property type="match status" value="1"/>
</dbReference>
<evidence type="ECO:0000313" key="4">
    <source>
        <dbReference type="EMBL" id="GGD89732.1"/>
    </source>
</evidence>
<keyword evidence="5" id="KW-1185">Reference proteome</keyword>
<feature type="domain" description="Histidine-specific methyltransferase SAM-dependent" evidence="3">
    <location>
        <begin position="6"/>
        <end position="310"/>
    </location>
</feature>
<dbReference type="Gene3D" id="3.40.50.150">
    <property type="entry name" value="Vaccinia Virus protein VP39"/>
    <property type="match status" value="1"/>
</dbReference>
<dbReference type="InterPro" id="IPR019257">
    <property type="entry name" value="MeTrfase_dom"/>
</dbReference>
<sequence length="313" mass="36285">METFFEHVKAGLSQKPKKLSSRYFYDSRGDVLFQQIMRMEEYYLPACEMNIIKDKSNHIARDISKTHKAIQVVELGAGDGSKTKYFLEQFKPFFEIIEYKALDISKNILDANKQQIETFVSNIQWTGVPGNYFQTYKTLEPTTKGRLVLFLGANIGNYTKEGAIDLFKFIKSQLKPDDFILISFDLVKNPRKIIKAYDDSKGITKAFNMNLLERMNRELGANFDVSAFEHFPFYNPLTGITSSQIISLKKQTVRFSDDFEVHFEAFEAIHTEISKKYYLSDISDLANESGLQLYETYFDDNKEYAFGLFQPKE</sequence>
<reference evidence="4" key="1">
    <citation type="journal article" date="2014" name="Int. J. Syst. Evol. Microbiol.">
        <title>Complete genome sequence of Corynebacterium casei LMG S-19264T (=DSM 44701T), isolated from a smear-ripened cheese.</title>
        <authorList>
            <consortium name="US DOE Joint Genome Institute (JGI-PGF)"/>
            <person name="Walter F."/>
            <person name="Albersmeier A."/>
            <person name="Kalinowski J."/>
            <person name="Ruckert C."/>
        </authorList>
    </citation>
    <scope>NUCLEOTIDE SEQUENCE</scope>
    <source>
        <strain evidence="4">CGMCC 1.12924</strain>
    </source>
</reference>
<dbReference type="SUPFAM" id="SSF53335">
    <property type="entry name" value="S-adenosyl-L-methionine-dependent methyltransferases"/>
    <property type="match status" value="1"/>
</dbReference>
<keyword evidence="2" id="KW-0808">Transferase</keyword>
<evidence type="ECO:0000256" key="2">
    <source>
        <dbReference type="ARBA" id="ARBA00022679"/>
    </source>
</evidence>
<protein>
    <submittedName>
        <fullName evidence="4">Dimethylhistidine N-methyltransferase</fullName>
    </submittedName>
</protein>
<dbReference type="PANTHER" id="PTHR43397">
    <property type="entry name" value="ERGOTHIONEINE BIOSYNTHESIS PROTEIN 1"/>
    <property type="match status" value="1"/>
</dbReference>
<keyword evidence="1" id="KW-0489">Methyltransferase</keyword>
<organism evidence="4 5">
    <name type="scientific">Planktosalinus lacus</name>
    <dbReference type="NCBI Taxonomy" id="1526573"/>
    <lineage>
        <taxon>Bacteria</taxon>
        <taxon>Pseudomonadati</taxon>
        <taxon>Bacteroidota</taxon>
        <taxon>Flavobacteriia</taxon>
        <taxon>Flavobacteriales</taxon>
        <taxon>Flavobacteriaceae</taxon>
        <taxon>Planktosalinus</taxon>
    </lineage>
</organism>
<dbReference type="EMBL" id="BMGK01000004">
    <property type="protein sequence ID" value="GGD89732.1"/>
    <property type="molecule type" value="Genomic_DNA"/>
</dbReference>
<comment type="caution">
    <text evidence="4">The sequence shown here is derived from an EMBL/GenBank/DDBJ whole genome shotgun (WGS) entry which is preliminary data.</text>
</comment>
<evidence type="ECO:0000313" key="5">
    <source>
        <dbReference type="Proteomes" id="UP000652231"/>
    </source>
</evidence>
<name>A0A8J2Y9Q4_9FLAO</name>
<dbReference type="Pfam" id="PF10017">
    <property type="entry name" value="Methyltransf_33"/>
    <property type="match status" value="1"/>
</dbReference>
<dbReference type="Proteomes" id="UP000652231">
    <property type="component" value="Unassembled WGS sequence"/>
</dbReference>
<proteinExistence type="predicted"/>
<evidence type="ECO:0000256" key="1">
    <source>
        <dbReference type="ARBA" id="ARBA00022603"/>
    </source>
</evidence>
<dbReference type="InterPro" id="IPR029063">
    <property type="entry name" value="SAM-dependent_MTases_sf"/>
</dbReference>
<gene>
    <name evidence="4" type="ORF">GCM10011312_12040</name>
</gene>
<dbReference type="GO" id="GO:0008168">
    <property type="term" value="F:methyltransferase activity"/>
    <property type="evidence" value="ECO:0007669"/>
    <property type="project" value="UniProtKB-KW"/>
</dbReference>
<dbReference type="InterPro" id="IPR017804">
    <property type="entry name" value="MeTrfase_EgtD-like"/>
</dbReference>
<dbReference type="GO" id="GO:0032259">
    <property type="term" value="P:methylation"/>
    <property type="evidence" value="ECO:0007669"/>
    <property type="project" value="UniProtKB-KW"/>
</dbReference>
<dbReference type="AlphaFoldDB" id="A0A8J2Y9Q4"/>